<feature type="non-terminal residue" evidence="2">
    <location>
        <position position="80"/>
    </location>
</feature>
<dbReference type="InParanoid" id="A0A0C3E4J7"/>
<accession>A0A0C3E4J7</accession>
<organism evidence="2 3">
    <name type="scientific">Scleroderma citrinum Foug A</name>
    <dbReference type="NCBI Taxonomy" id="1036808"/>
    <lineage>
        <taxon>Eukaryota</taxon>
        <taxon>Fungi</taxon>
        <taxon>Dikarya</taxon>
        <taxon>Basidiomycota</taxon>
        <taxon>Agaricomycotina</taxon>
        <taxon>Agaricomycetes</taxon>
        <taxon>Agaricomycetidae</taxon>
        <taxon>Boletales</taxon>
        <taxon>Sclerodermatineae</taxon>
        <taxon>Sclerodermataceae</taxon>
        <taxon>Scleroderma</taxon>
    </lineage>
</organism>
<gene>
    <name evidence="2" type="ORF">SCLCIDRAFT_75658</name>
</gene>
<reference evidence="3" key="2">
    <citation type="submission" date="2015-01" db="EMBL/GenBank/DDBJ databases">
        <title>Evolutionary Origins and Diversification of the Mycorrhizal Mutualists.</title>
        <authorList>
            <consortium name="DOE Joint Genome Institute"/>
            <consortium name="Mycorrhizal Genomics Consortium"/>
            <person name="Kohler A."/>
            <person name="Kuo A."/>
            <person name="Nagy L.G."/>
            <person name="Floudas D."/>
            <person name="Copeland A."/>
            <person name="Barry K.W."/>
            <person name="Cichocki N."/>
            <person name="Veneault-Fourrey C."/>
            <person name="LaButti K."/>
            <person name="Lindquist E.A."/>
            <person name="Lipzen A."/>
            <person name="Lundell T."/>
            <person name="Morin E."/>
            <person name="Murat C."/>
            <person name="Riley R."/>
            <person name="Ohm R."/>
            <person name="Sun H."/>
            <person name="Tunlid A."/>
            <person name="Henrissat B."/>
            <person name="Grigoriev I.V."/>
            <person name="Hibbett D.S."/>
            <person name="Martin F."/>
        </authorList>
    </citation>
    <scope>NUCLEOTIDE SEQUENCE [LARGE SCALE GENOMIC DNA]</scope>
    <source>
        <strain evidence="3">Foug A</strain>
    </source>
</reference>
<evidence type="ECO:0000313" key="2">
    <source>
        <dbReference type="EMBL" id="KIM67715.1"/>
    </source>
</evidence>
<dbReference type="OrthoDB" id="2643663at2759"/>
<sequence>HDAFKLMSAIPVSGVIAIRVIEIFRVSQSIVLTVCFAVISVMLGRIFPVSLYFFCRIRNWMSNSEHGEGGNGILTSAGEN</sequence>
<reference evidence="2 3" key="1">
    <citation type="submission" date="2014-04" db="EMBL/GenBank/DDBJ databases">
        <authorList>
            <consortium name="DOE Joint Genome Institute"/>
            <person name="Kuo A."/>
            <person name="Kohler A."/>
            <person name="Nagy L.G."/>
            <person name="Floudas D."/>
            <person name="Copeland A."/>
            <person name="Barry K.W."/>
            <person name="Cichocki N."/>
            <person name="Veneault-Fourrey C."/>
            <person name="LaButti K."/>
            <person name="Lindquist E.A."/>
            <person name="Lipzen A."/>
            <person name="Lundell T."/>
            <person name="Morin E."/>
            <person name="Murat C."/>
            <person name="Sun H."/>
            <person name="Tunlid A."/>
            <person name="Henrissat B."/>
            <person name="Grigoriev I.V."/>
            <person name="Hibbett D.S."/>
            <person name="Martin F."/>
            <person name="Nordberg H.P."/>
            <person name="Cantor M.N."/>
            <person name="Hua S.X."/>
        </authorList>
    </citation>
    <scope>NUCLEOTIDE SEQUENCE [LARGE SCALE GENOMIC DNA]</scope>
    <source>
        <strain evidence="2 3">Foug A</strain>
    </source>
</reference>
<dbReference type="AlphaFoldDB" id="A0A0C3E4J7"/>
<proteinExistence type="predicted"/>
<protein>
    <submittedName>
        <fullName evidence="2">Uncharacterized protein</fullName>
    </submittedName>
</protein>
<keyword evidence="3" id="KW-1185">Reference proteome</keyword>
<evidence type="ECO:0000313" key="3">
    <source>
        <dbReference type="Proteomes" id="UP000053989"/>
    </source>
</evidence>
<evidence type="ECO:0000256" key="1">
    <source>
        <dbReference type="SAM" id="Phobius"/>
    </source>
</evidence>
<keyword evidence="1" id="KW-0812">Transmembrane</keyword>
<feature type="non-terminal residue" evidence="2">
    <location>
        <position position="1"/>
    </location>
</feature>
<dbReference type="EMBL" id="KN822011">
    <property type="protein sequence ID" value="KIM67715.1"/>
    <property type="molecule type" value="Genomic_DNA"/>
</dbReference>
<dbReference type="Proteomes" id="UP000053989">
    <property type="component" value="Unassembled WGS sequence"/>
</dbReference>
<keyword evidence="1" id="KW-1133">Transmembrane helix</keyword>
<keyword evidence="1" id="KW-0472">Membrane</keyword>
<name>A0A0C3E4J7_9AGAM</name>
<dbReference type="HOGENOM" id="CLU_2596763_0_0_1"/>
<feature type="transmembrane region" description="Helical" evidence="1">
    <location>
        <begin position="30"/>
        <end position="54"/>
    </location>
</feature>